<sequence>MKITFLLAAAALAPAALALPLPRGPSVRFPGPAILAATTPGVPPPAPAVHRPFALARDLPQRLYPDSHPDYEVAKEAWAGTPRVPCRFTWRQRHSDALAVWLVLAFFAVIVAVETVGAVCARLMPARVGAIRLPEPWKAPLGAALSVKAEADVDVVEVACRDEDEVQKV</sequence>
<gene>
    <name evidence="3" type="ORF">P8C59_009193</name>
</gene>
<comment type="caution">
    <text evidence="3">The sequence shown here is derived from an EMBL/GenBank/DDBJ whole genome shotgun (WGS) entry which is preliminary data.</text>
</comment>
<accession>A0AAD9IC47</accession>
<keyword evidence="1" id="KW-0472">Membrane</keyword>
<feature type="chain" id="PRO_5041951924" evidence="2">
    <location>
        <begin position="19"/>
        <end position="169"/>
    </location>
</feature>
<dbReference type="AlphaFoldDB" id="A0AAD9IC47"/>
<evidence type="ECO:0000313" key="4">
    <source>
        <dbReference type="Proteomes" id="UP001217918"/>
    </source>
</evidence>
<name>A0AAD9IC47_9PEZI</name>
<keyword evidence="1" id="KW-0812">Transmembrane</keyword>
<organism evidence="3 4">
    <name type="scientific">Phyllachora maydis</name>
    <dbReference type="NCBI Taxonomy" id="1825666"/>
    <lineage>
        <taxon>Eukaryota</taxon>
        <taxon>Fungi</taxon>
        <taxon>Dikarya</taxon>
        <taxon>Ascomycota</taxon>
        <taxon>Pezizomycotina</taxon>
        <taxon>Sordariomycetes</taxon>
        <taxon>Sordariomycetidae</taxon>
        <taxon>Phyllachorales</taxon>
        <taxon>Phyllachoraceae</taxon>
        <taxon>Phyllachora</taxon>
    </lineage>
</organism>
<dbReference type="EMBL" id="JAQQPM010000009">
    <property type="protein sequence ID" value="KAK2075034.1"/>
    <property type="molecule type" value="Genomic_DNA"/>
</dbReference>
<feature type="signal peptide" evidence="2">
    <location>
        <begin position="1"/>
        <end position="18"/>
    </location>
</feature>
<feature type="transmembrane region" description="Helical" evidence="1">
    <location>
        <begin position="98"/>
        <end position="124"/>
    </location>
</feature>
<evidence type="ECO:0000313" key="3">
    <source>
        <dbReference type="EMBL" id="KAK2075034.1"/>
    </source>
</evidence>
<keyword evidence="2" id="KW-0732">Signal</keyword>
<keyword evidence="1" id="KW-1133">Transmembrane helix</keyword>
<evidence type="ECO:0000256" key="2">
    <source>
        <dbReference type="SAM" id="SignalP"/>
    </source>
</evidence>
<keyword evidence="4" id="KW-1185">Reference proteome</keyword>
<evidence type="ECO:0000256" key="1">
    <source>
        <dbReference type="SAM" id="Phobius"/>
    </source>
</evidence>
<dbReference type="Proteomes" id="UP001217918">
    <property type="component" value="Unassembled WGS sequence"/>
</dbReference>
<protein>
    <submittedName>
        <fullName evidence="3">Uncharacterized protein</fullName>
    </submittedName>
</protein>
<reference evidence="3" key="1">
    <citation type="journal article" date="2023" name="Mol. Plant Microbe Interact.">
        <title>Elucidating the Obligate Nature and Biological Capacity of an Invasive Fungal Corn Pathogen.</title>
        <authorList>
            <person name="MacCready J.S."/>
            <person name="Roggenkamp E.M."/>
            <person name="Gdanetz K."/>
            <person name="Chilvers M.I."/>
        </authorList>
    </citation>
    <scope>NUCLEOTIDE SEQUENCE</scope>
    <source>
        <strain evidence="3">PM02</strain>
    </source>
</reference>
<proteinExistence type="predicted"/>